<evidence type="ECO:0000313" key="2">
    <source>
        <dbReference type="Proteomes" id="UP000267049"/>
    </source>
</evidence>
<comment type="caution">
    <text evidence="1">The sequence shown here is derived from an EMBL/GenBank/DDBJ whole genome shotgun (WGS) entry which is preliminary data.</text>
</comment>
<keyword evidence="2" id="KW-1185">Reference proteome</keyword>
<dbReference type="Proteomes" id="UP000267049">
    <property type="component" value="Unassembled WGS sequence"/>
</dbReference>
<evidence type="ECO:0000313" key="1">
    <source>
        <dbReference type="EMBL" id="RNF84130.1"/>
    </source>
</evidence>
<protein>
    <submittedName>
        <fullName evidence="1">Uncharacterized protein</fullName>
    </submittedName>
</protein>
<dbReference type="AlphaFoldDB" id="A0A3M8SZ09"/>
<proteinExistence type="predicted"/>
<dbReference type="EMBL" id="RIBS01000003">
    <property type="protein sequence ID" value="RNF84130.1"/>
    <property type="molecule type" value="Genomic_DNA"/>
</dbReference>
<reference evidence="1 2" key="1">
    <citation type="submission" date="2018-11" db="EMBL/GenBank/DDBJ databases">
        <title>Lysobacter cryohumiis sp. nov., isolated from soil in the Tianshan Mountains, Xinjiang, China.</title>
        <authorList>
            <person name="Luo Y."/>
            <person name="Sheng H."/>
        </authorList>
    </citation>
    <scope>NUCLEOTIDE SEQUENCE [LARGE SCALE GENOMIC DNA]</scope>
    <source>
        <strain evidence="1 2">ZS60</strain>
    </source>
</reference>
<name>A0A3M8SZ09_9GAMM</name>
<organism evidence="1 2">
    <name type="scientific">Montanilutibacter psychrotolerans</name>
    <dbReference type="NCBI Taxonomy" id="1327343"/>
    <lineage>
        <taxon>Bacteria</taxon>
        <taxon>Pseudomonadati</taxon>
        <taxon>Pseudomonadota</taxon>
        <taxon>Gammaproteobacteria</taxon>
        <taxon>Lysobacterales</taxon>
        <taxon>Lysobacteraceae</taxon>
        <taxon>Montanilutibacter</taxon>
    </lineage>
</organism>
<sequence>MGGLLGLGLVACAAAGGVSGGVDAPDGDSGSGGSGESTAIVGTLNGDGPFQQFIVKYRGASAPGRDSAQVPARLAATAPSQGLAWQRRLGVEADVFRTARPLDRAQAQALMQRFAADPDVEYIEADGVVTHQPVLGSGQPLR</sequence>
<accession>A0A3M8SZ09</accession>
<gene>
    <name evidence="1" type="ORF">EER27_06905</name>
</gene>